<evidence type="ECO:0000256" key="1">
    <source>
        <dbReference type="SAM" id="MobiDB-lite"/>
    </source>
</evidence>
<feature type="compositionally biased region" description="Basic and acidic residues" evidence="1">
    <location>
        <begin position="21"/>
        <end position="32"/>
    </location>
</feature>
<feature type="region of interest" description="Disordered" evidence="1">
    <location>
        <begin position="1"/>
        <end position="70"/>
    </location>
</feature>
<evidence type="ECO:0000313" key="3">
    <source>
        <dbReference type="Proteomes" id="UP000054538"/>
    </source>
</evidence>
<protein>
    <submittedName>
        <fullName evidence="2">Uncharacterized protein</fullName>
    </submittedName>
</protein>
<reference evidence="3" key="2">
    <citation type="submission" date="2015-01" db="EMBL/GenBank/DDBJ databases">
        <title>Evolutionary Origins and Diversification of the Mycorrhizal Mutualists.</title>
        <authorList>
            <consortium name="DOE Joint Genome Institute"/>
            <consortium name="Mycorrhizal Genomics Consortium"/>
            <person name="Kohler A."/>
            <person name="Kuo A."/>
            <person name="Nagy L.G."/>
            <person name="Floudas D."/>
            <person name="Copeland A."/>
            <person name="Barry K.W."/>
            <person name="Cichocki N."/>
            <person name="Veneault-Fourrey C."/>
            <person name="LaButti K."/>
            <person name="Lindquist E.A."/>
            <person name="Lipzen A."/>
            <person name="Lundell T."/>
            <person name="Morin E."/>
            <person name="Murat C."/>
            <person name="Riley R."/>
            <person name="Ohm R."/>
            <person name="Sun H."/>
            <person name="Tunlid A."/>
            <person name="Henrissat B."/>
            <person name="Grigoriev I.V."/>
            <person name="Hibbett D.S."/>
            <person name="Martin F."/>
        </authorList>
    </citation>
    <scope>NUCLEOTIDE SEQUENCE [LARGE SCALE GENOMIC DNA]</scope>
    <source>
        <strain evidence="3">Ve08.2h10</strain>
    </source>
</reference>
<organism evidence="2 3">
    <name type="scientific">Paxillus rubicundulus Ve08.2h10</name>
    <dbReference type="NCBI Taxonomy" id="930991"/>
    <lineage>
        <taxon>Eukaryota</taxon>
        <taxon>Fungi</taxon>
        <taxon>Dikarya</taxon>
        <taxon>Basidiomycota</taxon>
        <taxon>Agaricomycotina</taxon>
        <taxon>Agaricomycetes</taxon>
        <taxon>Agaricomycetidae</taxon>
        <taxon>Boletales</taxon>
        <taxon>Paxilineae</taxon>
        <taxon>Paxillaceae</taxon>
        <taxon>Paxillus</taxon>
    </lineage>
</organism>
<dbReference type="Proteomes" id="UP000054538">
    <property type="component" value="Unassembled WGS sequence"/>
</dbReference>
<accession>A0A0D0E089</accession>
<dbReference type="HOGENOM" id="CLU_2758541_0_0_1"/>
<proteinExistence type="predicted"/>
<dbReference type="AlphaFoldDB" id="A0A0D0E089"/>
<name>A0A0D0E089_9AGAM</name>
<evidence type="ECO:0000313" key="2">
    <source>
        <dbReference type="EMBL" id="KIK93099.1"/>
    </source>
</evidence>
<reference evidence="2 3" key="1">
    <citation type="submission" date="2014-04" db="EMBL/GenBank/DDBJ databases">
        <authorList>
            <consortium name="DOE Joint Genome Institute"/>
            <person name="Kuo A."/>
            <person name="Kohler A."/>
            <person name="Jargeat P."/>
            <person name="Nagy L.G."/>
            <person name="Floudas D."/>
            <person name="Copeland A."/>
            <person name="Barry K.W."/>
            <person name="Cichocki N."/>
            <person name="Veneault-Fourrey C."/>
            <person name="LaButti K."/>
            <person name="Lindquist E.A."/>
            <person name="Lipzen A."/>
            <person name="Lundell T."/>
            <person name="Morin E."/>
            <person name="Murat C."/>
            <person name="Sun H."/>
            <person name="Tunlid A."/>
            <person name="Henrissat B."/>
            <person name="Grigoriev I.V."/>
            <person name="Hibbett D.S."/>
            <person name="Martin F."/>
            <person name="Nordberg H.P."/>
            <person name="Cantor M.N."/>
            <person name="Hua S.X."/>
        </authorList>
    </citation>
    <scope>NUCLEOTIDE SEQUENCE [LARGE SCALE GENOMIC DNA]</scope>
    <source>
        <strain evidence="2 3">Ve08.2h10</strain>
    </source>
</reference>
<feature type="compositionally biased region" description="Polar residues" evidence="1">
    <location>
        <begin position="33"/>
        <end position="43"/>
    </location>
</feature>
<feature type="non-terminal residue" evidence="2">
    <location>
        <position position="1"/>
    </location>
</feature>
<dbReference type="InParanoid" id="A0A0D0E089"/>
<gene>
    <name evidence="2" type="ORF">PAXRUDRAFT_829316</name>
</gene>
<keyword evidence="3" id="KW-1185">Reference proteome</keyword>
<sequence>MPDWSRYSKQHGPQATTQRAGIHENRHRDVNRSTRIQSSTTKQILMADSYTCGGPEALPFSRSVTRDHRT</sequence>
<dbReference type="EMBL" id="KN825213">
    <property type="protein sequence ID" value="KIK93099.1"/>
    <property type="molecule type" value="Genomic_DNA"/>
</dbReference>